<proteinExistence type="predicted"/>
<evidence type="ECO:0000256" key="1">
    <source>
        <dbReference type="SAM" id="MobiDB-lite"/>
    </source>
</evidence>
<feature type="signal peptide" evidence="2">
    <location>
        <begin position="1"/>
        <end position="22"/>
    </location>
</feature>
<name>A0A175W3H5_9PEZI</name>
<evidence type="ECO:0000313" key="4">
    <source>
        <dbReference type="Proteomes" id="UP000078237"/>
    </source>
</evidence>
<dbReference type="VEuPathDB" id="FungiDB:MMYC01_206497"/>
<dbReference type="AlphaFoldDB" id="A0A175W3H5"/>
<dbReference type="Proteomes" id="UP000078237">
    <property type="component" value="Unassembled WGS sequence"/>
</dbReference>
<dbReference type="EMBL" id="LCTW02000126">
    <property type="protein sequence ID" value="KXX78287.1"/>
    <property type="molecule type" value="Genomic_DNA"/>
</dbReference>
<dbReference type="STRING" id="100816.A0A175W3H5"/>
<protein>
    <submittedName>
        <fullName evidence="3">Uncharacterized protein</fullName>
    </submittedName>
</protein>
<feature type="region of interest" description="Disordered" evidence="1">
    <location>
        <begin position="94"/>
        <end position="147"/>
    </location>
</feature>
<gene>
    <name evidence="3" type="ORF">MMYC01_206497</name>
</gene>
<evidence type="ECO:0000313" key="3">
    <source>
        <dbReference type="EMBL" id="KXX78287.1"/>
    </source>
</evidence>
<reference evidence="3 4" key="1">
    <citation type="journal article" date="2016" name="Genome Announc.">
        <title>Genome Sequence of Madurella mycetomatis mm55, Isolated from a Human Mycetoma Case in Sudan.</title>
        <authorList>
            <person name="Smit S."/>
            <person name="Derks M.F."/>
            <person name="Bervoets S."/>
            <person name="Fahal A."/>
            <person name="van Leeuwen W."/>
            <person name="van Belkum A."/>
            <person name="van de Sande W.W."/>
        </authorList>
    </citation>
    <scope>NUCLEOTIDE SEQUENCE [LARGE SCALE GENOMIC DNA]</scope>
    <source>
        <strain evidence="4">mm55</strain>
    </source>
</reference>
<keyword evidence="2" id="KW-0732">Signal</keyword>
<keyword evidence="4" id="KW-1185">Reference proteome</keyword>
<comment type="caution">
    <text evidence="3">The sequence shown here is derived from an EMBL/GenBank/DDBJ whole genome shotgun (WGS) entry which is preliminary data.</text>
</comment>
<accession>A0A175W3H5</accession>
<sequence length="184" mass="21216">MCFHRRLVLGCNHFVWLGILQPCEVEKAFQRGGLDLSCDVMWSHGYGTIRISEKCLRCTTIMTNDKSRFWELKGRIKALKEKLDSIKGALDVKEGEWLNPETDPGTNSDRMTEDGTAASCSSPEETAVPRDTSFQDGSVENSESMEDMEDLEMIYVDRKLRPFKLPVYILERMAKEVDERERRR</sequence>
<feature type="chain" id="PRO_5008043588" evidence="2">
    <location>
        <begin position="23"/>
        <end position="184"/>
    </location>
</feature>
<organism evidence="3 4">
    <name type="scientific">Madurella mycetomatis</name>
    <dbReference type="NCBI Taxonomy" id="100816"/>
    <lineage>
        <taxon>Eukaryota</taxon>
        <taxon>Fungi</taxon>
        <taxon>Dikarya</taxon>
        <taxon>Ascomycota</taxon>
        <taxon>Pezizomycotina</taxon>
        <taxon>Sordariomycetes</taxon>
        <taxon>Sordariomycetidae</taxon>
        <taxon>Sordariales</taxon>
        <taxon>Sordariales incertae sedis</taxon>
        <taxon>Madurella</taxon>
    </lineage>
</organism>
<evidence type="ECO:0000256" key="2">
    <source>
        <dbReference type="SAM" id="SignalP"/>
    </source>
</evidence>